<evidence type="ECO:0000259" key="8">
    <source>
        <dbReference type="Pfam" id="PF02347"/>
    </source>
</evidence>
<gene>
    <name evidence="10" type="primary">gcvPB</name>
    <name evidence="11" type="ORF">DLM65_08945</name>
    <name evidence="10" type="ORF">JF886_01355</name>
</gene>
<dbReference type="GO" id="GO:0030170">
    <property type="term" value="F:pyridoxal phosphate binding"/>
    <property type="evidence" value="ECO:0007669"/>
    <property type="project" value="TreeGrafter"/>
</dbReference>
<reference evidence="11" key="2">
    <citation type="submission" date="2018-05" db="EMBL/GenBank/DDBJ databases">
        <authorList>
            <person name="Ferrari B."/>
        </authorList>
    </citation>
    <scope>NUCLEOTIDE SEQUENCE</scope>
    <source>
        <strain evidence="11">RRmetagenome_bin12</strain>
    </source>
</reference>
<dbReference type="NCBIfam" id="NF003346">
    <property type="entry name" value="PRK04366.1"/>
    <property type="match status" value="1"/>
</dbReference>
<evidence type="ECO:0000313" key="10">
    <source>
        <dbReference type="EMBL" id="MBJ7593502.1"/>
    </source>
</evidence>
<dbReference type="GO" id="GO:0019464">
    <property type="term" value="P:glycine decarboxylation via glycine cleavage system"/>
    <property type="evidence" value="ECO:0007669"/>
    <property type="project" value="TreeGrafter"/>
</dbReference>
<keyword evidence="4" id="KW-0663">Pyridoxal phosphate</keyword>
<name>A0A2W6AQT7_9BACT</name>
<feature type="domain" description="Glycine dehydrogenase C-terminal" evidence="9">
    <location>
        <begin position="400"/>
        <end position="497"/>
    </location>
</feature>
<evidence type="ECO:0000256" key="3">
    <source>
        <dbReference type="ARBA" id="ARBA00012134"/>
    </source>
</evidence>
<dbReference type="AlphaFoldDB" id="A0A2W6AQT7"/>
<accession>A0A2W6AQT7</accession>
<evidence type="ECO:0000313" key="12">
    <source>
        <dbReference type="Proteomes" id="UP000248724"/>
    </source>
</evidence>
<evidence type="ECO:0000313" key="11">
    <source>
        <dbReference type="EMBL" id="PZR80161.1"/>
    </source>
</evidence>
<protein>
    <recommendedName>
        <fullName evidence="3">glycine dehydrogenase (aminomethyl-transferring)</fullName>
        <ecNumber evidence="3">1.4.4.2</ecNumber>
    </recommendedName>
</protein>
<organism evidence="11 12">
    <name type="scientific">Candidatus Aeolococcus gillhamiae</name>
    <dbReference type="NCBI Taxonomy" id="3127015"/>
    <lineage>
        <taxon>Bacteria</taxon>
        <taxon>Bacillati</taxon>
        <taxon>Candidatus Dormiibacterota</taxon>
        <taxon>Candidatus Dormibacteria</taxon>
        <taxon>Candidatus Aeolococcales</taxon>
        <taxon>Candidatus Aeolococcaceae</taxon>
        <taxon>Candidatus Aeolococcus</taxon>
    </lineage>
</organism>
<dbReference type="InterPro" id="IPR049316">
    <property type="entry name" value="GDC-P_C"/>
</dbReference>
<dbReference type="GO" id="GO:0005829">
    <property type="term" value="C:cytosol"/>
    <property type="evidence" value="ECO:0007669"/>
    <property type="project" value="TreeGrafter"/>
</dbReference>
<dbReference type="Gene3D" id="3.40.640.10">
    <property type="entry name" value="Type I PLP-dependent aspartate aminotransferase-like (Major domain)"/>
    <property type="match status" value="1"/>
</dbReference>
<comment type="cofactor">
    <cofactor evidence="1">
        <name>pyridoxal 5'-phosphate</name>
        <dbReference type="ChEBI" id="CHEBI:597326"/>
    </cofactor>
</comment>
<evidence type="ECO:0000256" key="7">
    <source>
        <dbReference type="SAM" id="MobiDB-lite"/>
    </source>
</evidence>
<dbReference type="InterPro" id="IPR020581">
    <property type="entry name" value="GDC_P"/>
</dbReference>
<feature type="domain" description="Glycine cleavage system P-protein N-terminal" evidence="8">
    <location>
        <begin position="78"/>
        <end position="347"/>
    </location>
</feature>
<dbReference type="PANTHER" id="PTHR11773">
    <property type="entry name" value="GLYCINE DEHYDROGENASE, DECARBOXYLATING"/>
    <property type="match status" value="1"/>
</dbReference>
<comment type="function">
    <text evidence="2">The glycine cleavage system catalyzes the degradation of glycine. The P protein binds the alpha-amino group of glycine through its pyridoxal phosphate cofactor; CO(2) is released and the remaining methylamine moiety is then transferred to the lipoamide cofactor of the H protein.</text>
</comment>
<dbReference type="GO" id="GO:0004375">
    <property type="term" value="F:glycine dehydrogenase (decarboxylating) activity"/>
    <property type="evidence" value="ECO:0007669"/>
    <property type="project" value="UniProtKB-EC"/>
</dbReference>
<evidence type="ECO:0000259" key="9">
    <source>
        <dbReference type="Pfam" id="PF21478"/>
    </source>
</evidence>
<dbReference type="PANTHER" id="PTHR11773:SF1">
    <property type="entry name" value="GLYCINE DEHYDROGENASE (DECARBOXYLATING), MITOCHONDRIAL"/>
    <property type="match status" value="1"/>
</dbReference>
<evidence type="ECO:0000256" key="5">
    <source>
        <dbReference type="ARBA" id="ARBA00023002"/>
    </source>
</evidence>
<evidence type="ECO:0000256" key="6">
    <source>
        <dbReference type="ARBA" id="ARBA00049026"/>
    </source>
</evidence>
<dbReference type="FunFam" id="3.40.640.10:FF:000034">
    <property type="entry name" value="Probable glycine dehydrogenase (decarboxylating) subunit 2"/>
    <property type="match status" value="1"/>
</dbReference>
<reference evidence="10 13" key="3">
    <citation type="submission" date="2020-10" db="EMBL/GenBank/DDBJ databases">
        <title>Ca. Dormibacterota MAGs.</title>
        <authorList>
            <person name="Montgomery K."/>
        </authorList>
    </citation>
    <scope>NUCLEOTIDE SEQUENCE [LARGE SCALE GENOMIC DNA]</scope>
    <source>
        <strain evidence="10">SC8812_S17_18</strain>
    </source>
</reference>
<dbReference type="Proteomes" id="UP000606991">
    <property type="component" value="Unassembled WGS sequence"/>
</dbReference>
<dbReference type="InterPro" id="IPR049315">
    <property type="entry name" value="GDC-P_N"/>
</dbReference>
<evidence type="ECO:0000256" key="1">
    <source>
        <dbReference type="ARBA" id="ARBA00001933"/>
    </source>
</evidence>
<proteinExistence type="predicted"/>
<keyword evidence="5 11" id="KW-0560">Oxidoreductase</keyword>
<feature type="compositionally biased region" description="Basic and acidic residues" evidence="7">
    <location>
        <begin position="1"/>
        <end position="13"/>
    </location>
</feature>
<dbReference type="Proteomes" id="UP000248724">
    <property type="component" value="Unassembled WGS sequence"/>
</dbReference>
<dbReference type="EC" id="1.4.4.2" evidence="3"/>
<dbReference type="EMBL" id="QHBU01000169">
    <property type="protein sequence ID" value="PZR80161.1"/>
    <property type="molecule type" value="Genomic_DNA"/>
</dbReference>
<dbReference type="GO" id="GO:0005960">
    <property type="term" value="C:glycine cleavage complex"/>
    <property type="evidence" value="ECO:0007669"/>
    <property type="project" value="TreeGrafter"/>
</dbReference>
<sequence>MHRDDLPSGDRSLRRGAHGAGHGCAATGPPGGGGVIAPTRPERSVEAGWAGAESLVFELSQDYTGGPRVTAAGVAASSLDALIPAAFLRTGPAQVPAVPEPVLARHVGRLARRNHHLHHGTYPLGSCTMKYNPVVDEQLAGLTGFADLHPYQDGADVQGALELMWRLERMLAAITGMARMSLQPAAGAHGEWTGLRMIQAYHADRGDTARTRVLIPDSAHGTNPASAAACGLEVVTVKSNADGTVDVSDFAGHLDEHVAAVMMTNPNTLGVFEKDILEIARLAHAAGALLYYDGANLNALVGMARPGDMGFDVVHLNLHKTFSTPHGGGGPGAGPVGVAERLVPFLPTPTVEADGDRYRLDDDRSRSIGKVRSYYGNFGMLVRAYAYISAYGDGIAGIARDAVLNARYLQARLRDLFPMAVESDSMHEFVCTTRGGTVDGLRAMDVAKRLLDYGIYAPTVYFPMTVPEALMFEPTETESRQSLDLLADVCAAIVADAERDLGFVQDAPHNTPVERVDEVGAARHPVLRWSESLRTFASAAPGPPFGDAETPATPTA</sequence>
<reference evidence="11 12" key="1">
    <citation type="journal article" date="2017" name="Nature">
        <title>Atmospheric trace gases support primary production in Antarctic desert surface soil.</title>
        <authorList>
            <person name="Ji M."/>
            <person name="Greening C."/>
            <person name="Vanwonterghem I."/>
            <person name="Carere C.R."/>
            <person name="Bay S.K."/>
            <person name="Steen J.A."/>
            <person name="Montgomery K."/>
            <person name="Lines T."/>
            <person name="Beardall J."/>
            <person name="van Dorst J."/>
            <person name="Snape I."/>
            <person name="Stott M.B."/>
            <person name="Hugenholtz P."/>
            <person name="Ferrari B.C."/>
        </authorList>
    </citation>
    <scope>NUCLEOTIDE SEQUENCE [LARGE SCALE GENOMIC DNA]</scope>
    <source>
        <strain evidence="11">RRmetagenome_bin12</strain>
    </source>
</reference>
<comment type="caution">
    <text evidence="11">The sequence shown here is derived from an EMBL/GenBank/DDBJ whole genome shotgun (WGS) entry which is preliminary data.</text>
</comment>
<dbReference type="Pfam" id="PF02347">
    <property type="entry name" value="GDC-P"/>
    <property type="match status" value="1"/>
</dbReference>
<evidence type="ECO:0000256" key="2">
    <source>
        <dbReference type="ARBA" id="ARBA00003788"/>
    </source>
</evidence>
<dbReference type="Gene3D" id="3.90.1150.10">
    <property type="entry name" value="Aspartate Aminotransferase, domain 1"/>
    <property type="match status" value="1"/>
</dbReference>
<dbReference type="InterPro" id="IPR015422">
    <property type="entry name" value="PyrdxlP-dep_Trfase_small"/>
</dbReference>
<dbReference type="GO" id="GO:0016594">
    <property type="term" value="F:glycine binding"/>
    <property type="evidence" value="ECO:0007669"/>
    <property type="project" value="TreeGrafter"/>
</dbReference>
<dbReference type="Gene3D" id="6.20.440.10">
    <property type="match status" value="1"/>
</dbReference>
<dbReference type="SUPFAM" id="SSF53383">
    <property type="entry name" value="PLP-dependent transferases"/>
    <property type="match status" value="1"/>
</dbReference>
<dbReference type="EMBL" id="JAEKNS010000020">
    <property type="protein sequence ID" value="MBJ7593502.1"/>
    <property type="molecule type" value="Genomic_DNA"/>
</dbReference>
<dbReference type="InterPro" id="IPR015421">
    <property type="entry name" value="PyrdxlP-dep_Trfase_major"/>
</dbReference>
<accession>A0A934JR33</accession>
<feature type="region of interest" description="Disordered" evidence="7">
    <location>
        <begin position="1"/>
        <end position="39"/>
    </location>
</feature>
<dbReference type="InterPro" id="IPR015424">
    <property type="entry name" value="PyrdxlP-dep_Trfase"/>
</dbReference>
<evidence type="ECO:0000256" key="4">
    <source>
        <dbReference type="ARBA" id="ARBA00022898"/>
    </source>
</evidence>
<evidence type="ECO:0000313" key="13">
    <source>
        <dbReference type="Proteomes" id="UP000606991"/>
    </source>
</evidence>
<dbReference type="Pfam" id="PF21478">
    <property type="entry name" value="GcvP2_C"/>
    <property type="match status" value="1"/>
</dbReference>
<comment type="catalytic activity">
    <reaction evidence="6">
        <text>N(6)-[(R)-lipoyl]-L-lysyl-[glycine-cleavage complex H protein] + glycine + H(+) = N(6)-[(R)-S(8)-aminomethyldihydrolipoyl]-L-lysyl-[glycine-cleavage complex H protein] + CO2</text>
        <dbReference type="Rhea" id="RHEA:24304"/>
        <dbReference type="Rhea" id="RHEA-COMP:10494"/>
        <dbReference type="Rhea" id="RHEA-COMP:10495"/>
        <dbReference type="ChEBI" id="CHEBI:15378"/>
        <dbReference type="ChEBI" id="CHEBI:16526"/>
        <dbReference type="ChEBI" id="CHEBI:57305"/>
        <dbReference type="ChEBI" id="CHEBI:83099"/>
        <dbReference type="ChEBI" id="CHEBI:83143"/>
        <dbReference type="EC" id="1.4.4.2"/>
    </reaction>
</comment>